<dbReference type="SMART" id="SM00563">
    <property type="entry name" value="PlsC"/>
    <property type="match status" value="1"/>
</dbReference>
<dbReference type="InterPro" id="IPR002123">
    <property type="entry name" value="Plipid/glycerol_acylTrfase"/>
</dbReference>
<dbReference type="PANTHER" id="PTHR10434">
    <property type="entry name" value="1-ACYL-SN-GLYCEROL-3-PHOSPHATE ACYLTRANSFERASE"/>
    <property type="match status" value="1"/>
</dbReference>
<feature type="region of interest" description="Disordered" evidence="5">
    <location>
        <begin position="276"/>
        <end position="355"/>
    </location>
</feature>
<evidence type="ECO:0000256" key="5">
    <source>
        <dbReference type="SAM" id="MobiDB-lite"/>
    </source>
</evidence>
<reference evidence="8" key="1">
    <citation type="submission" date="2014-08" db="EMBL/GenBank/DDBJ databases">
        <authorList>
            <person name="Sharma Rahul"/>
            <person name="Thines Marco"/>
        </authorList>
    </citation>
    <scope>NUCLEOTIDE SEQUENCE</scope>
</reference>
<accession>A0A0F7SU26</accession>
<protein>
    <recommendedName>
        <fullName evidence="4">1-acyl-sn-glycerol-3-phosphate acyltransferase</fullName>
        <ecNumber evidence="4">2.3.1.51</ecNumber>
    </recommendedName>
</protein>
<dbReference type="SUPFAM" id="SSF69593">
    <property type="entry name" value="Glycerol-3-phosphate (1)-acyltransferase"/>
    <property type="match status" value="1"/>
</dbReference>
<keyword evidence="6" id="KW-0812">Transmembrane</keyword>
<keyword evidence="2 4" id="KW-0808">Transferase</keyword>
<keyword evidence="4" id="KW-1208">Phospholipid metabolism</keyword>
<dbReference type="InterPro" id="IPR004552">
    <property type="entry name" value="AGP_acyltrans"/>
</dbReference>
<keyword evidence="6" id="KW-1133">Transmembrane helix</keyword>
<dbReference type="Pfam" id="PF01553">
    <property type="entry name" value="Acyltransferase"/>
    <property type="match status" value="1"/>
</dbReference>
<dbReference type="CDD" id="cd07989">
    <property type="entry name" value="LPLAT_AGPAT-like"/>
    <property type="match status" value="1"/>
</dbReference>
<keyword evidence="3 4" id="KW-0012">Acyltransferase</keyword>
<dbReference type="AlphaFoldDB" id="A0A0F7SU26"/>
<dbReference type="GO" id="GO:0006654">
    <property type="term" value="P:phosphatidic acid biosynthetic process"/>
    <property type="evidence" value="ECO:0007669"/>
    <property type="project" value="TreeGrafter"/>
</dbReference>
<organism evidence="8">
    <name type="scientific">Phaffia rhodozyma</name>
    <name type="common">Yeast</name>
    <name type="synonym">Xanthophyllomyces dendrorhous</name>
    <dbReference type="NCBI Taxonomy" id="264483"/>
    <lineage>
        <taxon>Eukaryota</taxon>
        <taxon>Fungi</taxon>
        <taxon>Dikarya</taxon>
        <taxon>Basidiomycota</taxon>
        <taxon>Agaricomycotina</taxon>
        <taxon>Tremellomycetes</taxon>
        <taxon>Cystofilobasidiales</taxon>
        <taxon>Mrakiaceae</taxon>
        <taxon>Phaffia</taxon>
    </lineage>
</organism>
<name>A0A0F7SU26_PHARH</name>
<sequence>MTLVGTLLKPFTTLSLLSVPILFVFRMKSQKARYYINLSIYTLCLLTTSAVAIGISLTLTLFGQRLNTNYWVARTFYKLTSPILGIKIEIEGREHLENNGGPAVLVGNHQSFMDILYLGAMFPKKASIMAKKELSYVPFLGWWMSLSGTVWIDRKKSKNAIQAMSRAAEEIKKKQISVFIFPEGTRSSTPNASLLPFKKGAFHLAVQAQVPVIPIVCQNYHHIFDGKTRMNGGVLRLQILPPISTTGFTADSVGDLSDKTRETMLTALVELSPPASLDESSITSASTANRESTEQRPLLYSQVASVDSDTNDSNLETTYGAISGEARESGAITEEDEVDEDGAVVVPRPKAEDSR</sequence>
<dbReference type="GO" id="GO:0005783">
    <property type="term" value="C:endoplasmic reticulum"/>
    <property type="evidence" value="ECO:0007669"/>
    <property type="project" value="TreeGrafter"/>
</dbReference>
<dbReference type="GO" id="GO:0003841">
    <property type="term" value="F:1-acylglycerol-3-phosphate O-acyltransferase activity"/>
    <property type="evidence" value="ECO:0007669"/>
    <property type="project" value="UniProtKB-UniRule"/>
</dbReference>
<feature type="compositionally biased region" description="Polar residues" evidence="5">
    <location>
        <begin position="302"/>
        <end position="317"/>
    </location>
</feature>
<dbReference type="PANTHER" id="PTHR10434:SF11">
    <property type="entry name" value="1-ACYL-SN-GLYCEROL-3-PHOSPHATE ACYLTRANSFERASE"/>
    <property type="match status" value="1"/>
</dbReference>
<evidence type="ECO:0000259" key="7">
    <source>
        <dbReference type="SMART" id="SM00563"/>
    </source>
</evidence>
<comment type="similarity">
    <text evidence="1 4">Belongs to the 1-acyl-sn-glycerol-3-phosphate acyltransferase family.</text>
</comment>
<evidence type="ECO:0000313" key="8">
    <source>
        <dbReference type="EMBL" id="CED83473.1"/>
    </source>
</evidence>
<dbReference type="GO" id="GO:0016020">
    <property type="term" value="C:membrane"/>
    <property type="evidence" value="ECO:0007669"/>
    <property type="project" value="InterPro"/>
</dbReference>
<keyword evidence="4" id="KW-0443">Lipid metabolism</keyword>
<keyword evidence="6" id="KW-0472">Membrane</keyword>
<feature type="domain" description="Phospholipid/glycerol acyltransferase" evidence="7">
    <location>
        <begin position="103"/>
        <end position="220"/>
    </location>
</feature>
<evidence type="ECO:0000256" key="4">
    <source>
        <dbReference type="RuleBase" id="RU361267"/>
    </source>
</evidence>
<feature type="compositionally biased region" description="Acidic residues" evidence="5">
    <location>
        <begin position="333"/>
        <end position="342"/>
    </location>
</feature>
<proteinExistence type="inferred from homology"/>
<dbReference type="EC" id="2.3.1.51" evidence="4"/>
<evidence type="ECO:0000256" key="3">
    <source>
        <dbReference type="ARBA" id="ARBA00023315"/>
    </source>
</evidence>
<feature type="transmembrane region" description="Helical" evidence="6">
    <location>
        <begin position="6"/>
        <end position="26"/>
    </location>
</feature>
<keyword evidence="4" id="KW-0444">Lipid biosynthesis</keyword>
<feature type="transmembrane region" description="Helical" evidence="6">
    <location>
        <begin position="38"/>
        <end position="62"/>
    </location>
</feature>
<feature type="compositionally biased region" description="Polar residues" evidence="5">
    <location>
        <begin position="278"/>
        <end position="290"/>
    </location>
</feature>
<evidence type="ECO:0000256" key="2">
    <source>
        <dbReference type="ARBA" id="ARBA00022679"/>
    </source>
</evidence>
<comment type="catalytic activity">
    <reaction evidence="4">
        <text>a 1-acyl-sn-glycero-3-phosphate + an acyl-CoA = a 1,2-diacyl-sn-glycero-3-phosphate + CoA</text>
        <dbReference type="Rhea" id="RHEA:19709"/>
        <dbReference type="ChEBI" id="CHEBI:57287"/>
        <dbReference type="ChEBI" id="CHEBI:57970"/>
        <dbReference type="ChEBI" id="CHEBI:58342"/>
        <dbReference type="ChEBI" id="CHEBI:58608"/>
        <dbReference type="EC" id="2.3.1.51"/>
    </reaction>
</comment>
<dbReference type="NCBIfam" id="TIGR00530">
    <property type="entry name" value="AGP_acyltrn"/>
    <property type="match status" value="1"/>
</dbReference>
<dbReference type="EMBL" id="LN483142">
    <property type="protein sequence ID" value="CED83473.1"/>
    <property type="molecule type" value="Genomic_DNA"/>
</dbReference>
<evidence type="ECO:0000256" key="6">
    <source>
        <dbReference type="SAM" id="Phobius"/>
    </source>
</evidence>
<keyword evidence="4" id="KW-0594">Phospholipid biosynthesis</keyword>
<comment type="domain">
    <text evidence="4">The HXXXXD motif is essential for acyltransferase activity and may constitute the binding site for the phosphate moiety of the glycerol-3-phosphate.</text>
</comment>
<evidence type="ECO:0000256" key="1">
    <source>
        <dbReference type="ARBA" id="ARBA00008655"/>
    </source>
</evidence>